<protein>
    <recommendedName>
        <fullName evidence="4">ADP-ribosylglycohydrolase</fullName>
    </recommendedName>
</protein>
<reference evidence="2" key="1">
    <citation type="submission" date="2023-07" db="EMBL/GenBank/DDBJ databases">
        <title>Chromosome-level Genome Assembly of Striped Snakehead (Channa striata).</title>
        <authorList>
            <person name="Liu H."/>
        </authorList>
    </citation>
    <scope>NUCLEOTIDE SEQUENCE</scope>
    <source>
        <strain evidence="2">Gz</strain>
        <tissue evidence="2">Muscle</tissue>
    </source>
</reference>
<dbReference type="Gene3D" id="1.10.4080.10">
    <property type="entry name" value="ADP-ribosylation/Crystallin J1"/>
    <property type="match status" value="1"/>
</dbReference>
<accession>A0AA88T1P9</accession>
<organism evidence="2 3">
    <name type="scientific">Channa striata</name>
    <name type="common">Snakehead murrel</name>
    <name type="synonym">Ophicephalus striatus</name>
    <dbReference type="NCBI Taxonomy" id="64152"/>
    <lineage>
        <taxon>Eukaryota</taxon>
        <taxon>Metazoa</taxon>
        <taxon>Chordata</taxon>
        <taxon>Craniata</taxon>
        <taxon>Vertebrata</taxon>
        <taxon>Euteleostomi</taxon>
        <taxon>Actinopterygii</taxon>
        <taxon>Neopterygii</taxon>
        <taxon>Teleostei</taxon>
        <taxon>Neoteleostei</taxon>
        <taxon>Acanthomorphata</taxon>
        <taxon>Anabantaria</taxon>
        <taxon>Anabantiformes</taxon>
        <taxon>Channoidei</taxon>
        <taxon>Channidae</taxon>
        <taxon>Channa</taxon>
    </lineage>
</organism>
<comment type="caution">
    <text evidence="2">The sequence shown here is derived from an EMBL/GenBank/DDBJ whole genome shotgun (WGS) entry which is preliminary data.</text>
</comment>
<dbReference type="AlphaFoldDB" id="A0AA88T1P9"/>
<evidence type="ECO:0000313" key="3">
    <source>
        <dbReference type="Proteomes" id="UP001187415"/>
    </source>
</evidence>
<gene>
    <name evidence="2" type="ORF">Q5P01_005950</name>
</gene>
<evidence type="ECO:0000313" key="2">
    <source>
        <dbReference type="EMBL" id="KAK2857215.1"/>
    </source>
</evidence>
<evidence type="ECO:0000256" key="1">
    <source>
        <dbReference type="ARBA" id="ARBA00010702"/>
    </source>
</evidence>
<proteinExistence type="inferred from homology"/>
<keyword evidence="3" id="KW-1185">Reference proteome</keyword>
<dbReference type="InterPro" id="IPR005502">
    <property type="entry name" value="Ribosyl_crysJ1"/>
</dbReference>
<dbReference type="PANTHER" id="PTHR16222">
    <property type="entry name" value="ADP-RIBOSYLGLYCOHYDROLASE"/>
    <property type="match status" value="1"/>
</dbReference>
<dbReference type="Proteomes" id="UP001187415">
    <property type="component" value="Unassembled WGS sequence"/>
</dbReference>
<dbReference type="PANTHER" id="PTHR16222:SF34">
    <property type="entry name" value="ADP-RIBOSYLGLYCOHYDROLASE"/>
    <property type="match status" value="1"/>
</dbReference>
<dbReference type="EMBL" id="JAUPFM010000003">
    <property type="protein sequence ID" value="KAK2857215.1"/>
    <property type="molecule type" value="Genomic_DNA"/>
</dbReference>
<name>A0AA88T1P9_CHASR</name>
<evidence type="ECO:0008006" key="4">
    <source>
        <dbReference type="Google" id="ProtNLM"/>
    </source>
</evidence>
<dbReference type="InterPro" id="IPR050792">
    <property type="entry name" value="ADP-ribosylglycohydrolase"/>
</dbReference>
<sequence length="405" mass="44333">MKGDMSQVRQSVSEALWAMCAADSMSMPVHWYYDIQDISRDFGGWISGFSAPRDRHPSSILTLSNTAGSGRTAWACGARRPDVVGTVILHDKLELWRSSKGSVHYHQGLRAGDNTLNILCSLRAARTLVRGGFADVSKPDARAAVLSDYVRFLTTPGTHNDTYAESFHRSFFSDWQETRPTSPQQLLTFAMKRSKHKLSSSLPDNQLDAIGCLPMVLPFILLSASASEEQAVSAAVEFVKLTHPHPRVPEYVSIYSQALHAVLGGASVRQQAEHALRRLDAWEICQSYSHKAARFPVSSEERLKVHQSAVNHLGLACYTKGALSSMFYLAREFHERPTAGILANANCGGENCNRGAALGALLGAGGSHIGAFIPQEWKDELRDARELVPDILKEMSPEEGTGTVA</sequence>
<dbReference type="SUPFAM" id="SSF101478">
    <property type="entry name" value="ADP-ribosylglycohydrolase"/>
    <property type="match status" value="1"/>
</dbReference>
<comment type="similarity">
    <text evidence="1">Belongs to the ADP-ribosylglycohydrolase family.</text>
</comment>
<dbReference type="InterPro" id="IPR036705">
    <property type="entry name" value="Ribosyl_crysJ1_sf"/>
</dbReference>
<dbReference type="Pfam" id="PF03747">
    <property type="entry name" value="ADP_ribosyl_GH"/>
    <property type="match status" value="1"/>
</dbReference>